<dbReference type="InterPro" id="IPR050361">
    <property type="entry name" value="MPP/UQCRC_Complex"/>
</dbReference>
<reference evidence="7" key="1">
    <citation type="submission" date="2017-06" db="EMBL/GenBank/DDBJ databases">
        <authorList>
            <person name="Varghese N."/>
            <person name="Submissions S."/>
        </authorList>
    </citation>
    <scope>NUCLEOTIDE SEQUENCE [LARGE SCALE GENOMIC DNA]</scope>
    <source>
        <strain evidence="7">CIP 108523</strain>
    </source>
</reference>
<dbReference type="InterPro" id="IPR007863">
    <property type="entry name" value="Peptidase_M16_C"/>
</dbReference>
<keyword evidence="2" id="KW-0812">Transmembrane</keyword>
<feature type="transmembrane region" description="Helical" evidence="2">
    <location>
        <begin position="438"/>
        <end position="457"/>
    </location>
</feature>
<dbReference type="EMBL" id="FZOG01000003">
    <property type="protein sequence ID" value="SNS55256.1"/>
    <property type="molecule type" value="Genomic_DNA"/>
</dbReference>
<dbReference type="PANTHER" id="PTHR11851:SF49">
    <property type="entry name" value="MITOCHONDRIAL-PROCESSING PEPTIDASE SUBUNIT ALPHA"/>
    <property type="match status" value="1"/>
</dbReference>
<accession>A0A239FEB5</accession>
<keyword evidence="7" id="KW-1185">Reference proteome</keyword>
<feature type="domain" description="Peptidase M16 C-terminal" evidence="5">
    <location>
        <begin position="195"/>
        <end position="366"/>
    </location>
</feature>
<feature type="domain" description="Peptidase M16 N-terminal" evidence="4">
    <location>
        <begin position="46"/>
        <end position="186"/>
    </location>
</feature>
<feature type="chain" id="PRO_5012963931" evidence="3">
    <location>
        <begin position="24"/>
        <end position="464"/>
    </location>
</feature>
<dbReference type="Proteomes" id="UP000242915">
    <property type="component" value="Unassembled WGS sequence"/>
</dbReference>
<evidence type="ECO:0000259" key="5">
    <source>
        <dbReference type="Pfam" id="PF05193"/>
    </source>
</evidence>
<dbReference type="PANTHER" id="PTHR11851">
    <property type="entry name" value="METALLOPROTEASE"/>
    <property type="match status" value="1"/>
</dbReference>
<evidence type="ECO:0000259" key="4">
    <source>
        <dbReference type="Pfam" id="PF00675"/>
    </source>
</evidence>
<comment type="similarity">
    <text evidence="1">Belongs to the peptidase M16 family.</text>
</comment>
<dbReference type="Pfam" id="PF05193">
    <property type="entry name" value="Peptidase_M16_C"/>
    <property type="match status" value="1"/>
</dbReference>
<keyword evidence="3" id="KW-0732">Signal</keyword>
<dbReference type="RefSeq" id="WP_089360068.1">
    <property type="nucleotide sequence ID" value="NZ_FZOG01000003.1"/>
</dbReference>
<evidence type="ECO:0000313" key="6">
    <source>
        <dbReference type="EMBL" id="SNS55256.1"/>
    </source>
</evidence>
<gene>
    <name evidence="6" type="ORF">SAMN05216255_2576</name>
</gene>
<name>A0A239FEB5_9PSED</name>
<dbReference type="SUPFAM" id="SSF63411">
    <property type="entry name" value="LuxS/MPP-like metallohydrolase"/>
    <property type="match status" value="2"/>
</dbReference>
<dbReference type="Pfam" id="PF00675">
    <property type="entry name" value="Peptidase_M16"/>
    <property type="match status" value="1"/>
</dbReference>
<evidence type="ECO:0000256" key="1">
    <source>
        <dbReference type="ARBA" id="ARBA00007261"/>
    </source>
</evidence>
<dbReference type="InterPro" id="IPR011249">
    <property type="entry name" value="Metalloenz_LuxS/M16"/>
</dbReference>
<evidence type="ECO:0000313" key="7">
    <source>
        <dbReference type="Proteomes" id="UP000242915"/>
    </source>
</evidence>
<evidence type="ECO:0000256" key="3">
    <source>
        <dbReference type="SAM" id="SignalP"/>
    </source>
</evidence>
<dbReference type="AlphaFoldDB" id="A0A239FEB5"/>
<dbReference type="InterPro" id="IPR011765">
    <property type="entry name" value="Pept_M16_N"/>
</dbReference>
<sequence length="464" mass="51971">MARRFLFSLVAGFWLLTSNSASAEDYLQAEGYALENGLQLLLKPTAEHQHVSIRLIVSVGFDNFSCADKELPHLLEHMLFSGIDQHDEIDLEARMQALGGEWNAYTRDTDTTFVIEAPAKNQRAVLDLLLATLTQSQFTEKKLEAAKKVIEHENGGHYSDLQRLIDQQNLSREANQQLAVELGLACVEKNNVNHLSLAQVEQLQSDWYAPNNMTLIVVGGLDPRLPAYLDRQYGAIPAHDLPQAIELPQVSREAQPRRELITRLVGENASLHWIFPEPWVGDNDYEVWELLSDYIDWKLYETLRIERNLSYGPSSERNVFGSTSFFSLNGTLERGDLDAALSALHELVDGLKRDGLDEKTFLRLQAAAVAKQQWGVQGNSAIADYYWGSLADYDNGRFADPAKRLAKVSFKQANTALQQLLEQPGYIRIEKPLLTANGLYFGLAAMAGLFLLAFFVGRLSKGSS</sequence>
<feature type="signal peptide" evidence="3">
    <location>
        <begin position="1"/>
        <end position="23"/>
    </location>
</feature>
<dbReference type="GO" id="GO:0046872">
    <property type="term" value="F:metal ion binding"/>
    <property type="evidence" value="ECO:0007669"/>
    <property type="project" value="InterPro"/>
</dbReference>
<keyword evidence="2" id="KW-1133">Transmembrane helix</keyword>
<keyword evidence="2" id="KW-0472">Membrane</keyword>
<proteinExistence type="inferred from homology"/>
<evidence type="ECO:0000256" key="2">
    <source>
        <dbReference type="SAM" id="Phobius"/>
    </source>
</evidence>
<dbReference type="Gene3D" id="3.30.830.10">
    <property type="entry name" value="Metalloenzyme, LuxS/M16 peptidase-like"/>
    <property type="match status" value="2"/>
</dbReference>
<organism evidence="6 7">
    <name type="scientific">Pseudomonas segetis</name>
    <dbReference type="NCBI Taxonomy" id="298908"/>
    <lineage>
        <taxon>Bacteria</taxon>
        <taxon>Pseudomonadati</taxon>
        <taxon>Pseudomonadota</taxon>
        <taxon>Gammaproteobacteria</taxon>
        <taxon>Pseudomonadales</taxon>
        <taxon>Pseudomonadaceae</taxon>
        <taxon>Pseudomonas</taxon>
    </lineage>
</organism>
<protein>
    <submittedName>
        <fullName evidence="6">Predicted Zn-dependent peptidase</fullName>
    </submittedName>
</protein>